<evidence type="ECO:0000256" key="1">
    <source>
        <dbReference type="SAM" id="Phobius"/>
    </source>
</evidence>
<dbReference type="EMBL" id="AZFW01000032">
    <property type="protein sequence ID" value="KRM28330.1"/>
    <property type="molecule type" value="Genomic_DNA"/>
</dbReference>
<dbReference type="OrthoDB" id="9953645at2"/>
<protein>
    <submittedName>
        <fullName evidence="2">Uncharacterized protein</fullName>
    </submittedName>
</protein>
<keyword evidence="1" id="KW-1133">Transmembrane helix</keyword>
<dbReference type="PATRIC" id="fig|1122147.4.peg.1861"/>
<sequence length="105" mass="11995">MFPGYLSVFFFGLTAFCLWRDRRVRRYLFSTAMAALTLGYTVLQWYALFAALDNGLVVVNQNWITYLDLAEIVVSVLLLVYVLVRAAKIELPNGLDEPARKKKVS</sequence>
<dbReference type="RefSeq" id="WP_027827445.1">
    <property type="nucleotide sequence ID" value="NZ_AUEH01000001.1"/>
</dbReference>
<keyword evidence="1" id="KW-0812">Transmembrane</keyword>
<dbReference type="AlphaFoldDB" id="A0A0R1XDT5"/>
<reference evidence="2 3" key="1">
    <citation type="journal article" date="2015" name="Genome Announc.">
        <title>Expanding the biotechnology potential of lactobacilli through comparative genomics of 213 strains and associated genera.</title>
        <authorList>
            <person name="Sun Z."/>
            <person name="Harris H.M."/>
            <person name="McCann A."/>
            <person name="Guo C."/>
            <person name="Argimon S."/>
            <person name="Zhang W."/>
            <person name="Yang X."/>
            <person name="Jeffery I.B."/>
            <person name="Cooney J.C."/>
            <person name="Kagawa T.F."/>
            <person name="Liu W."/>
            <person name="Song Y."/>
            <person name="Salvetti E."/>
            <person name="Wrobel A."/>
            <person name="Rasinkangas P."/>
            <person name="Parkhill J."/>
            <person name="Rea M.C."/>
            <person name="O'Sullivan O."/>
            <person name="Ritari J."/>
            <person name="Douillard F.P."/>
            <person name="Paul Ross R."/>
            <person name="Yang R."/>
            <person name="Briner A.E."/>
            <person name="Felis G.E."/>
            <person name="de Vos W.M."/>
            <person name="Barrangou R."/>
            <person name="Klaenhammer T.R."/>
            <person name="Caufield P.W."/>
            <person name="Cui Y."/>
            <person name="Zhang H."/>
            <person name="O'Toole P.W."/>
        </authorList>
    </citation>
    <scope>NUCLEOTIDE SEQUENCE [LARGE SCALE GENOMIC DNA]</scope>
    <source>
        <strain evidence="2 3">DSM 16991</strain>
    </source>
</reference>
<feature type="transmembrane region" description="Helical" evidence="1">
    <location>
        <begin position="28"/>
        <end position="51"/>
    </location>
</feature>
<keyword evidence="1" id="KW-0472">Membrane</keyword>
<name>A0A0R1XDT5_9LACO</name>
<accession>A0A0R1XDT5</accession>
<evidence type="ECO:0000313" key="2">
    <source>
        <dbReference type="EMBL" id="KRM28330.1"/>
    </source>
</evidence>
<feature type="transmembrane region" description="Helical" evidence="1">
    <location>
        <begin position="6"/>
        <end position="21"/>
    </location>
</feature>
<comment type="caution">
    <text evidence="2">The sequence shown here is derived from an EMBL/GenBank/DDBJ whole genome shotgun (WGS) entry which is preliminary data.</text>
</comment>
<dbReference type="Proteomes" id="UP000050949">
    <property type="component" value="Unassembled WGS sequence"/>
</dbReference>
<proteinExistence type="predicted"/>
<evidence type="ECO:0000313" key="3">
    <source>
        <dbReference type="Proteomes" id="UP000050949"/>
    </source>
</evidence>
<feature type="transmembrane region" description="Helical" evidence="1">
    <location>
        <begin position="63"/>
        <end position="84"/>
    </location>
</feature>
<gene>
    <name evidence="2" type="ORF">FC91_GL001793</name>
</gene>
<organism evidence="2 3">
    <name type="scientific">Schleiferilactobacillus harbinensis DSM 16991</name>
    <dbReference type="NCBI Taxonomy" id="1122147"/>
    <lineage>
        <taxon>Bacteria</taxon>
        <taxon>Bacillati</taxon>
        <taxon>Bacillota</taxon>
        <taxon>Bacilli</taxon>
        <taxon>Lactobacillales</taxon>
        <taxon>Lactobacillaceae</taxon>
        <taxon>Schleiferilactobacillus</taxon>
    </lineage>
</organism>